<comment type="caution">
    <text evidence="1">The sequence shown here is derived from an EMBL/GenBank/DDBJ whole genome shotgun (WGS) entry which is preliminary data.</text>
</comment>
<name>A0ABX1SY75_9BIFI</name>
<keyword evidence="2" id="KW-1185">Reference proteome</keyword>
<evidence type="ECO:0000313" key="1">
    <source>
        <dbReference type="EMBL" id="NMN02795.1"/>
    </source>
</evidence>
<reference evidence="1 2" key="1">
    <citation type="submission" date="2020-02" db="EMBL/GenBank/DDBJ databases">
        <title>Characterization of phylogenetic diversity of novel bifidobacterial species isolated in Czech ZOOs.</title>
        <authorList>
            <person name="Lugli G.A."/>
            <person name="Vera N.B."/>
            <person name="Ventura M."/>
        </authorList>
    </citation>
    <scope>NUCLEOTIDE SEQUENCE [LARGE SCALE GENOMIC DNA]</scope>
    <source>
        <strain evidence="1 2">DSM 109963</strain>
    </source>
</reference>
<gene>
    <name evidence="1" type="ORF">G1C94_1417</name>
</gene>
<organism evidence="1 2">
    <name type="scientific">Bifidobacterium panos</name>
    <dbReference type="NCBI Taxonomy" id="2675321"/>
    <lineage>
        <taxon>Bacteria</taxon>
        <taxon>Bacillati</taxon>
        <taxon>Actinomycetota</taxon>
        <taxon>Actinomycetes</taxon>
        <taxon>Bifidobacteriales</taxon>
        <taxon>Bifidobacteriaceae</taxon>
        <taxon>Bifidobacterium</taxon>
    </lineage>
</organism>
<sequence>MSRTTITPIDTGWVALTPSTAVSSLTGWARQVGNVVEINVEKLTPASSVAANTEITIATLPASISRPKLYRRA</sequence>
<dbReference type="EMBL" id="JAAIIJ010000028">
    <property type="protein sequence ID" value="NMN02795.1"/>
    <property type="molecule type" value="Genomic_DNA"/>
</dbReference>
<proteinExistence type="predicted"/>
<evidence type="ECO:0000313" key="2">
    <source>
        <dbReference type="Proteomes" id="UP000553756"/>
    </source>
</evidence>
<dbReference type="RefSeq" id="WP_172147045.1">
    <property type="nucleotide sequence ID" value="NZ_JAAIIJ010000028.1"/>
</dbReference>
<accession>A0ABX1SY75</accession>
<dbReference type="Proteomes" id="UP000553756">
    <property type="component" value="Unassembled WGS sequence"/>
</dbReference>
<protein>
    <submittedName>
        <fullName evidence="1">Uncharacterized protein</fullName>
    </submittedName>
</protein>